<evidence type="ECO:0000256" key="1">
    <source>
        <dbReference type="SAM" id="SignalP"/>
    </source>
</evidence>
<dbReference type="Gene3D" id="3.60.21.10">
    <property type="match status" value="1"/>
</dbReference>
<evidence type="ECO:0000259" key="4">
    <source>
        <dbReference type="Pfam" id="PF16371"/>
    </source>
</evidence>
<sequence length="528" mass="59067">MKILLSVLIGLSVGSLASAQTKAKGYVFEDVNKNGKKESKEKGIAGVAVSNGVNVVQTNSKGFYELPVGNDNILFVIKPKNYQVAVNELNQPAYYYIHKPLGSPADFKYKGSAPTGKLPSSVDFALVPANEPATFTSLIFGDPQPYTQEEVDYFSKGIVSELKGIKNIGFGLSLGDLVGDNLSLHSPYIKAVSEVGVPWYNVIGNHDMNYDAKTDSLSDETFEKNFGPANYAFNYGNAHFIVLDDIIYPDPRDGKSYWGGFRKDQLDFVENDLKYVDKDKLIVLAFHIPLLIEEEEDGPFRKEDRQRLFNILKDYPNTLSLSAHTHLQRHNFYGKEDGWLQEKPHHEYNAGTTSGDWYSGEFNEQGVPSSTMRDGTPKGYAFLTIDNNKYKIDYKVAGKPKEYQIGIFSPKVVAGGRNTSAQIFANFFMGAKGDLVEYRIDNQKWAPMTYVLNADPSYMTKVYKWDLSDQLMRGRRPSTGVESTHLWSGDIPARKLKAGSHTIQVRATDMFGNVFSQEQSFNVEEPAK</sequence>
<dbReference type="SUPFAM" id="SSF56300">
    <property type="entry name" value="Metallo-dependent phosphatases"/>
    <property type="match status" value="1"/>
</dbReference>
<dbReference type="Pfam" id="PF16371">
    <property type="entry name" value="MetallophosN"/>
    <property type="match status" value="1"/>
</dbReference>
<dbReference type="Gene3D" id="2.60.40.10">
    <property type="entry name" value="Immunoglobulins"/>
    <property type="match status" value="1"/>
</dbReference>
<dbReference type="InterPro" id="IPR051918">
    <property type="entry name" value="STPP_CPPED1"/>
</dbReference>
<dbReference type="PANTHER" id="PTHR43143">
    <property type="entry name" value="METALLOPHOSPHOESTERASE, CALCINEURIN SUPERFAMILY"/>
    <property type="match status" value="1"/>
</dbReference>
<proteinExistence type="predicted"/>
<accession>A0A4Q0M8K4</accession>
<feature type="domain" description="Calcineurin-like phosphoesterase" evidence="2">
    <location>
        <begin position="171"/>
        <end position="326"/>
    </location>
</feature>
<organism evidence="5 6">
    <name type="scientific">Arcticibacter tournemirensis</name>
    <dbReference type="NCBI Taxonomy" id="699437"/>
    <lineage>
        <taxon>Bacteria</taxon>
        <taxon>Pseudomonadati</taxon>
        <taxon>Bacteroidota</taxon>
        <taxon>Sphingobacteriia</taxon>
        <taxon>Sphingobacteriales</taxon>
        <taxon>Sphingobacteriaceae</taxon>
        <taxon>Arcticibacter</taxon>
    </lineage>
</organism>
<gene>
    <name evidence="5" type="ORF">EKH83_11865</name>
</gene>
<feature type="domain" description="Calcineurin-like phosphoesterase N-terminal" evidence="4">
    <location>
        <begin position="38"/>
        <end position="107"/>
    </location>
</feature>
<dbReference type="RefSeq" id="WP_128769648.1">
    <property type="nucleotide sequence ID" value="NZ_RXOC01000007.1"/>
</dbReference>
<protein>
    <submittedName>
        <fullName evidence="5">Metallophosphoesterase</fullName>
    </submittedName>
</protein>
<dbReference type="InterPro" id="IPR032285">
    <property type="entry name" value="Metallophos_N"/>
</dbReference>
<dbReference type="InterPro" id="IPR032288">
    <property type="entry name" value="Metallophos_C"/>
</dbReference>
<feature type="signal peptide" evidence="1">
    <location>
        <begin position="1"/>
        <end position="19"/>
    </location>
</feature>
<evidence type="ECO:0000259" key="3">
    <source>
        <dbReference type="Pfam" id="PF16370"/>
    </source>
</evidence>
<feature type="chain" id="PRO_5020474187" evidence="1">
    <location>
        <begin position="20"/>
        <end position="528"/>
    </location>
</feature>
<evidence type="ECO:0000313" key="6">
    <source>
        <dbReference type="Proteomes" id="UP000290848"/>
    </source>
</evidence>
<comment type="caution">
    <text evidence="5">The sequence shown here is derived from an EMBL/GenBank/DDBJ whole genome shotgun (WGS) entry which is preliminary data.</text>
</comment>
<dbReference type="InterPro" id="IPR029052">
    <property type="entry name" value="Metallo-depent_PP-like"/>
</dbReference>
<dbReference type="Proteomes" id="UP000290848">
    <property type="component" value="Unassembled WGS sequence"/>
</dbReference>
<keyword evidence="1" id="KW-0732">Signal</keyword>
<dbReference type="Pfam" id="PF00149">
    <property type="entry name" value="Metallophos"/>
    <property type="match status" value="1"/>
</dbReference>
<name>A0A4Q0M8K4_9SPHI</name>
<reference evidence="5 6" key="1">
    <citation type="submission" date="2018-12" db="EMBL/GenBank/DDBJ databases">
        <title>The Draft Genome Sequence of the Soil Bacterium Pedobacter tournemirensis R1.</title>
        <authorList>
            <person name="He J."/>
        </authorList>
    </citation>
    <scope>NUCLEOTIDE SEQUENCE [LARGE SCALE GENOMIC DNA]</scope>
    <source>
        <strain evidence="5 6">R1</strain>
    </source>
</reference>
<dbReference type="AlphaFoldDB" id="A0A4Q0M8K4"/>
<dbReference type="SUPFAM" id="SSF117074">
    <property type="entry name" value="Hypothetical protein PA1324"/>
    <property type="match status" value="1"/>
</dbReference>
<dbReference type="InterPro" id="IPR013783">
    <property type="entry name" value="Ig-like_fold"/>
</dbReference>
<dbReference type="EMBL" id="RXOC01000007">
    <property type="protein sequence ID" value="RXF69375.1"/>
    <property type="molecule type" value="Genomic_DNA"/>
</dbReference>
<dbReference type="Pfam" id="PF16370">
    <property type="entry name" value="MetallophosC"/>
    <property type="match status" value="1"/>
</dbReference>
<dbReference type="GO" id="GO:0016787">
    <property type="term" value="F:hydrolase activity"/>
    <property type="evidence" value="ECO:0007669"/>
    <property type="project" value="InterPro"/>
</dbReference>
<dbReference type="PANTHER" id="PTHR43143:SF6">
    <property type="entry name" value="BLL3016 PROTEIN"/>
    <property type="match status" value="1"/>
</dbReference>
<evidence type="ECO:0000259" key="2">
    <source>
        <dbReference type="Pfam" id="PF00149"/>
    </source>
</evidence>
<dbReference type="InterPro" id="IPR004843">
    <property type="entry name" value="Calcineurin-like_PHP"/>
</dbReference>
<feature type="domain" description="Calcineurin-like phosphoesterase C-terminal" evidence="3">
    <location>
        <begin position="347"/>
        <end position="515"/>
    </location>
</feature>
<evidence type="ECO:0000313" key="5">
    <source>
        <dbReference type="EMBL" id="RXF69375.1"/>
    </source>
</evidence>